<dbReference type="GO" id="GO:0022857">
    <property type="term" value="F:transmembrane transporter activity"/>
    <property type="evidence" value="ECO:0007669"/>
    <property type="project" value="InterPro"/>
</dbReference>
<dbReference type="InterPro" id="IPR020846">
    <property type="entry name" value="MFS_dom"/>
</dbReference>
<keyword evidence="4 6" id="KW-1133">Transmembrane helix</keyword>
<evidence type="ECO:0000313" key="8">
    <source>
        <dbReference type="EMBL" id="NGX88990.1"/>
    </source>
</evidence>
<feature type="transmembrane region" description="Helical" evidence="6">
    <location>
        <begin position="62"/>
        <end position="84"/>
    </location>
</feature>
<dbReference type="InterPro" id="IPR050189">
    <property type="entry name" value="MFS_Efflux_Transporters"/>
</dbReference>
<comment type="caution">
    <text evidence="8">The sequence shown here is derived from an EMBL/GenBank/DDBJ whole genome shotgun (WGS) entry which is preliminary data.</text>
</comment>
<evidence type="ECO:0000256" key="4">
    <source>
        <dbReference type="ARBA" id="ARBA00022989"/>
    </source>
</evidence>
<feature type="transmembrane region" description="Helical" evidence="6">
    <location>
        <begin position="194"/>
        <end position="217"/>
    </location>
</feature>
<dbReference type="PANTHER" id="PTHR43124">
    <property type="entry name" value="PURINE EFFLUX PUMP PBUE"/>
    <property type="match status" value="1"/>
</dbReference>
<feature type="transmembrane region" description="Helical" evidence="6">
    <location>
        <begin position="120"/>
        <end position="145"/>
    </location>
</feature>
<dbReference type="PROSITE" id="PS50850">
    <property type="entry name" value="MFS"/>
    <property type="match status" value="1"/>
</dbReference>
<accession>A0A6M2B6M7</accession>
<organism evidence="8 9">
    <name type="scientific">Rahnella contaminans</name>
    <dbReference type="NCBI Taxonomy" id="2703882"/>
    <lineage>
        <taxon>Bacteria</taxon>
        <taxon>Pseudomonadati</taxon>
        <taxon>Pseudomonadota</taxon>
        <taxon>Gammaproteobacteria</taxon>
        <taxon>Enterobacterales</taxon>
        <taxon>Yersiniaceae</taxon>
        <taxon>Rahnella</taxon>
    </lineage>
</organism>
<feature type="transmembrane region" description="Helical" evidence="6">
    <location>
        <begin position="314"/>
        <end position="336"/>
    </location>
</feature>
<evidence type="ECO:0000256" key="3">
    <source>
        <dbReference type="ARBA" id="ARBA00022692"/>
    </source>
</evidence>
<dbReference type="InterPro" id="IPR011701">
    <property type="entry name" value="MFS"/>
</dbReference>
<evidence type="ECO:0000259" key="7">
    <source>
        <dbReference type="PROSITE" id="PS50850"/>
    </source>
</evidence>
<keyword evidence="5 6" id="KW-0472">Membrane</keyword>
<feature type="transmembrane region" description="Helical" evidence="6">
    <location>
        <begin position="229"/>
        <end position="248"/>
    </location>
</feature>
<dbReference type="PANTHER" id="PTHR43124:SF3">
    <property type="entry name" value="CHLORAMPHENICOL EFFLUX PUMP RV0191"/>
    <property type="match status" value="1"/>
</dbReference>
<comment type="subcellular location">
    <subcellularLocation>
        <location evidence="1">Cell membrane</location>
        <topology evidence="1">Multi-pass membrane protein</topology>
    </subcellularLocation>
</comment>
<evidence type="ECO:0000256" key="2">
    <source>
        <dbReference type="ARBA" id="ARBA00022475"/>
    </source>
</evidence>
<dbReference type="Gene3D" id="1.20.1250.20">
    <property type="entry name" value="MFS general substrate transporter like domains"/>
    <property type="match status" value="1"/>
</dbReference>
<protein>
    <submittedName>
        <fullName evidence="8">MFS transporter</fullName>
    </submittedName>
</protein>
<feature type="transmembrane region" description="Helical" evidence="6">
    <location>
        <begin position="255"/>
        <end position="273"/>
    </location>
</feature>
<dbReference type="SUPFAM" id="SSF103473">
    <property type="entry name" value="MFS general substrate transporter"/>
    <property type="match status" value="1"/>
</dbReference>
<dbReference type="Pfam" id="PF07690">
    <property type="entry name" value="MFS_1"/>
    <property type="match status" value="1"/>
</dbReference>
<feature type="transmembrane region" description="Helical" evidence="6">
    <location>
        <begin position="29"/>
        <end position="50"/>
    </location>
</feature>
<evidence type="ECO:0000256" key="5">
    <source>
        <dbReference type="ARBA" id="ARBA00023136"/>
    </source>
</evidence>
<dbReference type="AlphaFoldDB" id="A0A6M2B6M7"/>
<feature type="transmembrane region" description="Helical" evidence="6">
    <location>
        <begin position="151"/>
        <end position="173"/>
    </location>
</feature>
<feature type="transmembrane region" description="Helical" evidence="6">
    <location>
        <begin position="90"/>
        <end position="108"/>
    </location>
</feature>
<feature type="domain" description="Major facilitator superfamily (MFS) profile" evidence="7">
    <location>
        <begin position="1"/>
        <end position="366"/>
    </location>
</feature>
<evidence type="ECO:0000256" key="1">
    <source>
        <dbReference type="ARBA" id="ARBA00004651"/>
    </source>
</evidence>
<name>A0A6M2B6M7_9GAMM</name>
<keyword evidence="3 6" id="KW-0812">Transmembrane</keyword>
<dbReference type="EMBL" id="JAADJS010000004">
    <property type="protein sequence ID" value="NGX88990.1"/>
    <property type="molecule type" value="Genomic_DNA"/>
</dbReference>
<dbReference type="CDD" id="cd17324">
    <property type="entry name" value="MFS_NepI_like"/>
    <property type="match status" value="1"/>
</dbReference>
<reference evidence="8 9" key="1">
    <citation type="submission" date="2020-03" db="EMBL/GenBank/DDBJ databases">
        <title>Rahnella aceri sp. nov., isoated from traditional Jeju Makgeolli.</title>
        <authorList>
            <person name="Kim I.S."/>
            <person name="Jeon D."/>
        </authorList>
    </citation>
    <scope>NUCLEOTIDE SEQUENCE [LARGE SCALE GENOMIC DNA]</scope>
    <source>
        <strain evidence="8 9">Lac-M11</strain>
    </source>
</reference>
<sequence length="371" mass="39604">MACFITMLTEAMPAGLLLWISQDFGISASYGGQLVTVYAAGSLLSAIPLITLTQGMRRKPLLLLAIFGFAIVNIITAFSTSYMLTLVVRFFGGVFAGLVWSLAAGFAIRMSPPHLAGRAIAIAMLGTPLALTIGIPTGSYLAGLIGWRTDFIVMSALTMILFLWVIMSVPDAAGQKKREHLSLFQVAKMKGVSVVLFVTLLFILAHNTIFTYIASFISNIGLSEHIDLVLFIFGIAALAGVWGAGLTVDRWPRKSMILSILLFAVSIFALTVTSQSWSIYASIAVWGFAFGGAPTLLQAALVKTASDAIDVAQSMMVTIWNIAIGGGGILGGALLMKTGVLSLPYFVTGLLIIAFFITFLARKHGFTDKVE</sequence>
<evidence type="ECO:0000256" key="6">
    <source>
        <dbReference type="SAM" id="Phobius"/>
    </source>
</evidence>
<dbReference type="InterPro" id="IPR036259">
    <property type="entry name" value="MFS_trans_sf"/>
</dbReference>
<keyword evidence="9" id="KW-1185">Reference proteome</keyword>
<proteinExistence type="predicted"/>
<feature type="transmembrane region" description="Helical" evidence="6">
    <location>
        <begin position="342"/>
        <end position="361"/>
    </location>
</feature>
<gene>
    <name evidence="8" type="ORF">GW579_18080</name>
</gene>
<feature type="transmembrane region" description="Helical" evidence="6">
    <location>
        <begin position="279"/>
        <end position="302"/>
    </location>
</feature>
<keyword evidence="2" id="KW-1003">Cell membrane</keyword>
<dbReference type="Proteomes" id="UP000476696">
    <property type="component" value="Unassembled WGS sequence"/>
</dbReference>
<dbReference type="GO" id="GO:0005886">
    <property type="term" value="C:plasma membrane"/>
    <property type="evidence" value="ECO:0007669"/>
    <property type="project" value="UniProtKB-SubCell"/>
</dbReference>
<evidence type="ECO:0000313" key="9">
    <source>
        <dbReference type="Proteomes" id="UP000476696"/>
    </source>
</evidence>